<dbReference type="GO" id="GO:0016779">
    <property type="term" value="F:nucleotidyltransferase activity"/>
    <property type="evidence" value="ECO:0007669"/>
    <property type="project" value="InterPro"/>
</dbReference>
<dbReference type="Pfam" id="PF13646">
    <property type="entry name" value="HEAT_2"/>
    <property type="match status" value="1"/>
</dbReference>
<sequence length="471" mass="52373">MLRNERFNKFAKSLRPDDWESRIKVILPLIEKHAKQIWPNCSVGLHGSVLREVHNEYGSDIDIAIHTNSSCSEREFLDLCHWLTIEEDFVPLSDSSEVGKAAKFLSHGLKVDVAIQERFGDASLYDSKFIEQLRQLYKSHLQEAARVAKFAFPELKGLDVEFLVCCLAERRLKLGQTVVQSSDFFLEICLELRNFPLMPSTSPLQHLLKNVRAQRGPAAQKDLRGLAKMDRKIRAQGNRSKVRMEQFIGHGCLEKIATQMHAEAMLTISRVWHPEVDGGQALSRFPAMAFTMAFPRIATAVFRRGYAAEPVLSQLSRVVSAQGTGALEQLHASHPDAAEQRRDLLRRLGAEAEKDDSKKAEAIREALDALEDEHSLVRLAGIHALARVASMGSWQTVAAMATDPDELVRVAAVRAMGRMAEPGDAEALEFLEKAEKEAKDRSVRGAARDAAARLRGHFGALPGGGQATMLE</sequence>
<reference evidence="2" key="1">
    <citation type="submission" date="2022-10" db="EMBL/GenBank/DDBJ databases">
        <authorList>
            <person name="Chen Y."/>
            <person name="Dougan E. K."/>
            <person name="Chan C."/>
            <person name="Rhodes N."/>
            <person name="Thang M."/>
        </authorList>
    </citation>
    <scope>NUCLEOTIDE SEQUENCE</scope>
</reference>
<dbReference type="Proteomes" id="UP001152797">
    <property type="component" value="Unassembled WGS sequence"/>
</dbReference>
<dbReference type="EMBL" id="CAMXCT010002765">
    <property type="protein sequence ID" value="CAI4000270.1"/>
    <property type="molecule type" value="Genomic_DNA"/>
</dbReference>
<dbReference type="InterPro" id="IPR016024">
    <property type="entry name" value="ARM-type_fold"/>
</dbReference>
<protein>
    <submittedName>
        <fullName evidence="3">HEAT repeat domain-containing protein</fullName>
    </submittedName>
</protein>
<dbReference type="SUPFAM" id="SSF48371">
    <property type="entry name" value="ARM repeat"/>
    <property type="match status" value="1"/>
</dbReference>
<evidence type="ECO:0000259" key="1">
    <source>
        <dbReference type="Pfam" id="PF01909"/>
    </source>
</evidence>
<dbReference type="Pfam" id="PF01909">
    <property type="entry name" value="NTP_transf_2"/>
    <property type="match status" value="1"/>
</dbReference>
<dbReference type="InterPro" id="IPR043519">
    <property type="entry name" value="NT_sf"/>
</dbReference>
<evidence type="ECO:0000313" key="4">
    <source>
        <dbReference type="Proteomes" id="UP001152797"/>
    </source>
</evidence>
<evidence type="ECO:0000313" key="2">
    <source>
        <dbReference type="EMBL" id="CAI4000270.1"/>
    </source>
</evidence>
<gene>
    <name evidence="2" type="ORF">C1SCF055_LOCUS26400</name>
</gene>
<keyword evidence="4" id="KW-1185">Reference proteome</keyword>
<feature type="domain" description="Polymerase nucleotidyl transferase" evidence="1">
    <location>
        <begin position="30"/>
        <end position="132"/>
    </location>
</feature>
<dbReference type="AlphaFoldDB" id="A0A9P1CZH8"/>
<dbReference type="CDD" id="cd05403">
    <property type="entry name" value="NT_KNTase_like"/>
    <property type="match status" value="1"/>
</dbReference>
<dbReference type="SUPFAM" id="SSF81301">
    <property type="entry name" value="Nucleotidyltransferase"/>
    <property type="match status" value="1"/>
</dbReference>
<accession>A0A9P1CZH8</accession>
<dbReference type="Gene3D" id="1.25.10.10">
    <property type="entry name" value="Leucine-rich Repeat Variant"/>
    <property type="match status" value="1"/>
</dbReference>
<organism evidence="2">
    <name type="scientific">Cladocopium goreaui</name>
    <dbReference type="NCBI Taxonomy" id="2562237"/>
    <lineage>
        <taxon>Eukaryota</taxon>
        <taxon>Sar</taxon>
        <taxon>Alveolata</taxon>
        <taxon>Dinophyceae</taxon>
        <taxon>Suessiales</taxon>
        <taxon>Symbiodiniaceae</taxon>
        <taxon>Cladocopium</taxon>
    </lineage>
</organism>
<dbReference type="InterPro" id="IPR011989">
    <property type="entry name" value="ARM-like"/>
</dbReference>
<dbReference type="EMBL" id="CAMXCT030002765">
    <property type="protein sequence ID" value="CAL4787582.1"/>
    <property type="molecule type" value="Genomic_DNA"/>
</dbReference>
<evidence type="ECO:0000313" key="3">
    <source>
        <dbReference type="EMBL" id="CAL4787582.1"/>
    </source>
</evidence>
<reference evidence="3 4" key="2">
    <citation type="submission" date="2024-05" db="EMBL/GenBank/DDBJ databases">
        <authorList>
            <person name="Chen Y."/>
            <person name="Shah S."/>
            <person name="Dougan E. K."/>
            <person name="Thang M."/>
            <person name="Chan C."/>
        </authorList>
    </citation>
    <scope>NUCLEOTIDE SEQUENCE [LARGE SCALE GENOMIC DNA]</scope>
</reference>
<dbReference type="OrthoDB" id="10637663at2759"/>
<comment type="caution">
    <text evidence="2">The sequence shown here is derived from an EMBL/GenBank/DDBJ whole genome shotgun (WGS) entry which is preliminary data.</text>
</comment>
<proteinExistence type="predicted"/>
<dbReference type="InterPro" id="IPR002934">
    <property type="entry name" value="Polymerase_NTP_transf_dom"/>
</dbReference>
<name>A0A9P1CZH8_9DINO</name>
<dbReference type="EMBL" id="CAMXCT020002765">
    <property type="protein sequence ID" value="CAL1153645.1"/>
    <property type="molecule type" value="Genomic_DNA"/>
</dbReference>